<dbReference type="SMART" id="SM00222">
    <property type="entry name" value="Sec7"/>
    <property type="match status" value="1"/>
</dbReference>
<dbReference type="InterPro" id="IPR035999">
    <property type="entry name" value="Sec7_dom_sf"/>
</dbReference>
<evidence type="ECO:0000313" key="5">
    <source>
        <dbReference type="Proteomes" id="UP000694549"/>
    </source>
</evidence>
<feature type="region of interest" description="Disordered" evidence="2">
    <location>
        <begin position="337"/>
        <end position="359"/>
    </location>
</feature>
<feature type="compositionally biased region" description="Low complexity" evidence="2">
    <location>
        <begin position="7"/>
        <end position="19"/>
    </location>
</feature>
<sequence length="727" mass="79947">MSDFPLSVASSSELHSSGSQPAVQACSDGDEQLGQPPEPASRKASPLHDAEPSQGADGVRRGSGDKHLAASVGDGEQGSGADTPSDSEGCEGPALDNGVDEELGAGGEAVRLQQQDSSVPSPSSVDSGERGSLAPEARIQALGKLHLHGFLGSSEMLSSNEAEDQLGFAAGNAKLSCSEDDKEHFQFKDIRDGFSSTFEKIVESDLMKGTYYSSLDSLDVLSLTDETDSCVSFEAPLTPLIQQRVKESPELLEQKLVAHQREALHHMAADKQEQAAVKPVEGDFGSPLRHSITSSRSENVLSRLSLKNIPNGFHVEGSEEEATKIINSISDASLKDALSDSDSDMGSTEQLDQGSTDTLANGCRADSEAAKRLAKRLYNLEGFKRCDVARQLGKNNEFSKLVAEEYLSFFDFTGLTLDKALRTFLKAFPLMGETQERERVLIHFSRRYCQCNPEESTSEDGIHTLTCALMLLNTDLHGHVNIGKKMSCQQFIANLDGLNDGKDFAKDLLKDEYKPDKDLSEVDLKNAIRVHHALATKASDYSKKSNVLKLKTADWRVFLFQAPSKEEMLSWILRINLVAAIFSAPAFPAAICSMKKFCRPLLPSSMTKLCQEEQLRSHENKMKQIADELAEHKSHPVEKSLKSKEAEEYRLKEHYLIFEKSRYETYINLLCMKIKVGTDDLERIETSFFKVEADDIALRKTHSSPSLSQGHVSVTCKVEKDIIEQNT</sequence>
<protein>
    <submittedName>
        <fullName evidence="4">Pleckstrin and Sec7 domain containing 2</fullName>
    </submittedName>
</protein>
<evidence type="ECO:0000259" key="3">
    <source>
        <dbReference type="PROSITE" id="PS50190"/>
    </source>
</evidence>
<dbReference type="PANTHER" id="PTHR10663">
    <property type="entry name" value="GUANYL-NUCLEOTIDE EXCHANGE FACTOR"/>
    <property type="match status" value="1"/>
</dbReference>
<dbReference type="GO" id="GO:0032012">
    <property type="term" value="P:regulation of ARF protein signal transduction"/>
    <property type="evidence" value="ECO:0007669"/>
    <property type="project" value="InterPro"/>
</dbReference>
<dbReference type="SUPFAM" id="SSF48425">
    <property type="entry name" value="Sec7 domain"/>
    <property type="match status" value="1"/>
</dbReference>
<reference evidence="4" key="2">
    <citation type="submission" date="2025-09" db="UniProtKB">
        <authorList>
            <consortium name="Ensembl"/>
        </authorList>
    </citation>
    <scope>IDENTIFICATION</scope>
</reference>
<feature type="compositionally biased region" description="Low complexity" evidence="2">
    <location>
        <begin position="114"/>
        <end position="126"/>
    </location>
</feature>
<feature type="compositionally biased region" description="Basic and acidic residues" evidence="2">
    <location>
        <begin position="58"/>
        <end position="68"/>
    </location>
</feature>
<evidence type="ECO:0000256" key="2">
    <source>
        <dbReference type="SAM" id="MobiDB-lite"/>
    </source>
</evidence>
<proteinExistence type="predicted"/>
<feature type="domain" description="SEC7" evidence="3">
    <location>
        <begin position="351"/>
        <end position="519"/>
    </location>
</feature>
<feature type="coiled-coil region" evidence="1">
    <location>
        <begin position="608"/>
        <end position="635"/>
    </location>
</feature>
<dbReference type="AlphaFoldDB" id="A0A8B9VAT3"/>
<dbReference type="Gene3D" id="1.10.1000.11">
    <property type="entry name" value="Arf Nucleotide-binding Site Opener,domain 2"/>
    <property type="match status" value="1"/>
</dbReference>
<dbReference type="PROSITE" id="PS50190">
    <property type="entry name" value="SEC7"/>
    <property type="match status" value="1"/>
</dbReference>
<dbReference type="Proteomes" id="UP000694549">
    <property type="component" value="Unplaced"/>
</dbReference>
<dbReference type="Pfam" id="PF01369">
    <property type="entry name" value="Sec7"/>
    <property type="match status" value="1"/>
</dbReference>
<feature type="compositionally biased region" description="Polar residues" evidence="2">
    <location>
        <begin position="345"/>
        <end position="359"/>
    </location>
</feature>
<dbReference type="PANTHER" id="PTHR10663:SF329">
    <property type="entry name" value="PH AND SEC7 DOMAIN-CONTAINING PROTEIN 2"/>
    <property type="match status" value="1"/>
</dbReference>
<evidence type="ECO:0000313" key="4">
    <source>
        <dbReference type="Ensembl" id="ENSAZOP00000021590.1"/>
    </source>
</evidence>
<dbReference type="SUPFAM" id="SSF50729">
    <property type="entry name" value="PH domain-like"/>
    <property type="match status" value="1"/>
</dbReference>
<reference evidence="4" key="1">
    <citation type="submission" date="2025-08" db="UniProtKB">
        <authorList>
            <consortium name="Ensembl"/>
        </authorList>
    </citation>
    <scope>IDENTIFICATION</scope>
</reference>
<dbReference type="InterPro" id="IPR011993">
    <property type="entry name" value="PH-like_dom_sf"/>
</dbReference>
<dbReference type="GO" id="GO:0005085">
    <property type="term" value="F:guanyl-nucleotide exchange factor activity"/>
    <property type="evidence" value="ECO:0007669"/>
    <property type="project" value="InterPro"/>
</dbReference>
<dbReference type="GO" id="GO:0032587">
    <property type="term" value="C:ruffle membrane"/>
    <property type="evidence" value="ECO:0007669"/>
    <property type="project" value="UniProtKB-SubCell"/>
</dbReference>
<keyword evidence="1" id="KW-0175">Coiled coil</keyword>
<accession>A0A8B9VAT3</accession>
<dbReference type="Ensembl" id="ENSAZOT00000023200.1">
    <property type="protein sequence ID" value="ENSAZOP00000021590.1"/>
    <property type="gene ID" value="ENSAZOG00000014005.1"/>
</dbReference>
<organism evidence="4 5">
    <name type="scientific">Anas zonorhyncha</name>
    <name type="common">Eastern spot-billed duck</name>
    <dbReference type="NCBI Taxonomy" id="75864"/>
    <lineage>
        <taxon>Eukaryota</taxon>
        <taxon>Metazoa</taxon>
        <taxon>Chordata</taxon>
        <taxon>Craniata</taxon>
        <taxon>Vertebrata</taxon>
        <taxon>Euteleostomi</taxon>
        <taxon>Archelosauria</taxon>
        <taxon>Archosauria</taxon>
        <taxon>Dinosauria</taxon>
        <taxon>Saurischia</taxon>
        <taxon>Theropoda</taxon>
        <taxon>Coelurosauria</taxon>
        <taxon>Aves</taxon>
        <taxon>Neognathae</taxon>
        <taxon>Galloanserae</taxon>
        <taxon>Anseriformes</taxon>
        <taxon>Anatidae</taxon>
        <taxon>Anatinae</taxon>
        <taxon>Anas</taxon>
    </lineage>
</organism>
<name>A0A8B9VAT3_9AVES</name>
<feature type="region of interest" description="Disordered" evidence="2">
    <location>
        <begin position="1"/>
        <end position="131"/>
    </location>
</feature>
<evidence type="ECO:0000256" key="1">
    <source>
        <dbReference type="SAM" id="Coils"/>
    </source>
</evidence>
<dbReference type="InterPro" id="IPR023394">
    <property type="entry name" value="Sec7_C_sf"/>
</dbReference>
<dbReference type="Gene3D" id="2.30.29.30">
    <property type="entry name" value="Pleckstrin-homology domain (PH domain)/Phosphotyrosine-binding domain (PTB)"/>
    <property type="match status" value="1"/>
</dbReference>
<keyword evidence="5" id="KW-1185">Reference proteome</keyword>
<dbReference type="CDD" id="cd00171">
    <property type="entry name" value="Sec7"/>
    <property type="match status" value="1"/>
</dbReference>
<dbReference type="InterPro" id="IPR000904">
    <property type="entry name" value="Sec7_dom"/>
</dbReference>